<evidence type="ECO:0000313" key="1">
    <source>
        <dbReference type="EMBL" id="SCU75583.1"/>
    </source>
</evidence>
<accession>A0A1K0IRP7</accession>
<reference evidence="1" key="1">
    <citation type="submission" date="2016-09" db="EMBL/GenBank/DDBJ databases">
        <authorList>
            <person name="Capua I."/>
            <person name="De Benedictis P."/>
            <person name="Joannis T."/>
            <person name="Lombin L.H."/>
            <person name="Cattoli G."/>
        </authorList>
    </citation>
    <scope>NUCLEOTIDE SEQUENCE</scope>
    <source>
        <strain evidence="1">B9</strain>
    </source>
</reference>
<dbReference type="RefSeq" id="WP_340524182.1">
    <property type="nucleotide sequence ID" value="NZ_FMSH01000154.1"/>
</dbReference>
<name>A0A1K0IRP7_CUPNE</name>
<dbReference type="EMBL" id="FMSH01000154">
    <property type="protein sequence ID" value="SCU75583.1"/>
    <property type="molecule type" value="Genomic_DNA"/>
</dbReference>
<organism evidence="1">
    <name type="scientific">Cupriavidus necator</name>
    <name type="common">Alcaligenes eutrophus</name>
    <name type="synonym">Ralstonia eutropha</name>
    <dbReference type="NCBI Taxonomy" id="106590"/>
    <lineage>
        <taxon>Bacteria</taxon>
        <taxon>Pseudomonadati</taxon>
        <taxon>Pseudomonadota</taxon>
        <taxon>Betaproteobacteria</taxon>
        <taxon>Burkholderiales</taxon>
        <taxon>Burkholderiaceae</taxon>
        <taxon>Cupriavidus</taxon>
    </lineage>
</organism>
<sequence>MTDQHKDAREREALPYDDYIAGFEAGERSQLAQAIHRALTDADIDKIAETMPGGMDSFLKGWGWRQFARAVEDEIVSRAILARAAPSASPAALTACQGMNCGSTDGMSHSLECQAEHAAAIAGGSFVKGSQK</sequence>
<proteinExistence type="predicted"/>
<gene>
    <name evidence="1" type="ORF">CNECB9_2370157</name>
</gene>
<protein>
    <submittedName>
        <fullName evidence="1">Uncharacterized protein</fullName>
    </submittedName>
</protein>
<dbReference type="AlphaFoldDB" id="A0A1K0IRP7"/>